<dbReference type="EMBL" id="LAZR01000407">
    <property type="protein sequence ID" value="KKN70242.1"/>
    <property type="molecule type" value="Genomic_DNA"/>
</dbReference>
<accession>A0A0F9T5M3</accession>
<proteinExistence type="predicted"/>
<feature type="compositionally biased region" description="Acidic residues" evidence="1">
    <location>
        <begin position="28"/>
        <end position="37"/>
    </location>
</feature>
<protein>
    <submittedName>
        <fullName evidence="2">Uncharacterized protein</fullName>
    </submittedName>
</protein>
<dbReference type="AlphaFoldDB" id="A0A0F9T5M3"/>
<sequence>MYDYDIEKELKSITINYRRDIGLSDLEYDDEKYDDEPQATSNYYEEEKMIDDQERARDMNSA</sequence>
<evidence type="ECO:0000313" key="2">
    <source>
        <dbReference type="EMBL" id="KKN70242.1"/>
    </source>
</evidence>
<name>A0A0F9T5M3_9ZZZZ</name>
<feature type="region of interest" description="Disordered" evidence="1">
    <location>
        <begin position="28"/>
        <end position="62"/>
    </location>
</feature>
<comment type="caution">
    <text evidence="2">The sequence shown here is derived from an EMBL/GenBank/DDBJ whole genome shotgun (WGS) entry which is preliminary data.</text>
</comment>
<evidence type="ECO:0000256" key="1">
    <source>
        <dbReference type="SAM" id="MobiDB-lite"/>
    </source>
</evidence>
<feature type="compositionally biased region" description="Basic and acidic residues" evidence="1">
    <location>
        <begin position="45"/>
        <end position="62"/>
    </location>
</feature>
<organism evidence="2">
    <name type="scientific">marine sediment metagenome</name>
    <dbReference type="NCBI Taxonomy" id="412755"/>
    <lineage>
        <taxon>unclassified sequences</taxon>
        <taxon>metagenomes</taxon>
        <taxon>ecological metagenomes</taxon>
    </lineage>
</organism>
<reference evidence="2" key="1">
    <citation type="journal article" date="2015" name="Nature">
        <title>Complex archaea that bridge the gap between prokaryotes and eukaryotes.</title>
        <authorList>
            <person name="Spang A."/>
            <person name="Saw J.H."/>
            <person name="Jorgensen S.L."/>
            <person name="Zaremba-Niedzwiedzka K."/>
            <person name="Martijn J."/>
            <person name="Lind A.E."/>
            <person name="van Eijk R."/>
            <person name="Schleper C."/>
            <person name="Guy L."/>
            <person name="Ettema T.J."/>
        </authorList>
    </citation>
    <scope>NUCLEOTIDE SEQUENCE</scope>
</reference>
<gene>
    <name evidence="2" type="ORF">LCGC14_0432670</name>
</gene>